<keyword evidence="4" id="KW-1185">Reference proteome</keyword>
<accession>A0ABV2B1X1</accession>
<feature type="transmembrane region" description="Helical" evidence="2">
    <location>
        <begin position="168"/>
        <end position="188"/>
    </location>
</feature>
<evidence type="ECO:0000313" key="4">
    <source>
        <dbReference type="Proteomes" id="UP001460888"/>
    </source>
</evidence>
<dbReference type="InterPro" id="IPR007470">
    <property type="entry name" value="HemX"/>
</dbReference>
<feature type="compositionally biased region" description="Low complexity" evidence="1">
    <location>
        <begin position="366"/>
        <end position="375"/>
    </location>
</feature>
<dbReference type="Pfam" id="PF04375">
    <property type="entry name" value="HemX"/>
    <property type="match status" value="1"/>
</dbReference>
<name>A0ABV2B1X1_9GAMM</name>
<feature type="compositionally biased region" description="Basic and acidic residues" evidence="1">
    <location>
        <begin position="91"/>
        <end position="103"/>
    </location>
</feature>
<feature type="compositionally biased region" description="Low complexity" evidence="1">
    <location>
        <begin position="520"/>
        <end position="531"/>
    </location>
</feature>
<feature type="compositionally biased region" description="Low complexity" evidence="1">
    <location>
        <begin position="77"/>
        <end position="90"/>
    </location>
</feature>
<evidence type="ECO:0000256" key="2">
    <source>
        <dbReference type="SAM" id="Phobius"/>
    </source>
</evidence>
<evidence type="ECO:0000313" key="3">
    <source>
        <dbReference type="EMBL" id="MES1929879.1"/>
    </source>
</evidence>
<dbReference type="PANTHER" id="PTHR38043">
    <property type="entry name" value="PROTEIN HEMX"/>
    <property type="match status" value="1"/>
</dbReference>
<proteinExistence type="predicted"/>
<dbReference type="Proteomes" id="UP001460888">
    <property type="component" value="Unassembled WGS sequence"/>
</dbReference>
<dbReference type="EMBL" id="APND01000003">
    <property type="protein sequence ID" value="MES1929879.1"/>
    <property type="molecule type" value="Genomic_DNA"/>
</dbReference>
<feature type="compositionally biased region" description="Low complexity" evidence="1">
    <location>
        <begin position="21"/>
        <end position="64"/>
    </location>
</feature>
<keyword evidence="2" id="KW-0472">Membrane</keyword>
<keyword evidence="2" id="KW-1133">Transmembrane helix</keyword>
<reference evidence="3 4" key="1">
    <citation type="submission" date="2013-03" db="EMBL/GenBank/DDBJ databases">
        <title>Salinisphaera dokdonensis CL-ES53 Genome Sequencing.</title>
        <authorList>
            <person name="Li C."/>
            <person name="Lai Q."/>
            <person name="Shao Z."/>
        </authorList>
    </citation>
    <scope>NUCLEOTIDE SEQUENCE [LARGE SCALE GENOMIC DNA]</scope>
    <source>
        <strain evidence="3 4">CL-ES53</strain>
    </source>
</reference>
<protein>
    <recommendedName>
        <fullName evidence="5">Uroporphyrin-3 C-methyltransferase</fullName>
    </recommendedName>
</protein>
<dbReference type="RefSeq" id="WP_353111533.1">
    <property type="nucleotide sequence ID" value="NZ_APND01000003.1"/>
</dbReference>
<comment type="caution">
    <text evidence="3">The sequence shown here is derived from an EMBL/GenBank/DDBJ whole genome shotgun (WGS) entry which is preliminary data.</text>
</comment>
<feature type="region of interest" description="Disordered" evidence="1">
    <location>
        <begin position="1"/>
        <end position="161"/>
    </location>
</feature>
<feature type="compositionally biased region" description="Low complexity" evidence="1">
    <location>
        <begin position="104"/>
        <end position="142"/>
    </location>
</feature>
<evidence type="ECO:0000256" key="1">
    <source>
        <dbReference type="SAM" id="MobiDB-lite"/>
    </source>
</evidence>
<feature type="region of interest" description="Disordered" evidence="1">
    <location>
        <begin position="513"/>
        <end position="545"/>
    </location>
</feature>
<organism evidence="3 4">
    <name type="scientific">Salinisphaera dokdonensis CL-ES53</name>
    <dbReference type="NCBI Taxonomy" id="1304272"/>
    <lineage>
        <taxon>Bacteria</taxon>
        <taxon>Pseudomonadati</taxon>
        <taxon>Pseudomonadota</taxon>
        <taxon>Gammaproteobacteria</taxon>
        <taxon>Salinisphaerales</taxon>
        <taxon>Salinisphaeraceae</taxon>
        <taxon>Salinisphaera</taxon>
    </lineage>
</organism>
<sequence>MSEEKRNDAPSSTGADKDKSAASASKPNKTTGTSSTPASSASGTASAPATDTSKTDNAAKSSAASGGGKPKTGQDKTGGSSASKPSGKAQSKGDAKPASKPADKPAATNAGKSTASSAASKPGASSGATATTAGSASHAASGGSTGTPHRATPAASGNGGNGGGASKIIAIVAVVIAIIALIISGWLYSRGQDRLASLDSRLNTVENGMESNVQDVVMPRLKRFESQLESVSNDAQQQAESVSSLQESVQQTQTQMADVADKVQGSNNRWDLNQIESLLRAANQRLQLHDDPQGARKALELASDAIRRKNDPRLFDLRGEIANEIAALEALPDPDVEGMSLALVAMIEQVPQLPLASNVPGEFKSGDGSSSSEADSGQDSEADSGMSMDEFQAKFSQGWDHFTDSVGEALSGMLTIRRSDGTQRALLPPEQAFFLNQNLQLELRTARLALLERDTENYRESLANARQWLEDYYDTSAAPVSNMRERIGQMSNVKLDWDAPDISASLVELRETMSQRAERANGGSSNAQGSGDNTSAGEAAAQDGQ</sequence>
<evidence type="ECO:0008006" key="5">
    <source>
        <dbReference type="Google" id="ProtNLM"/>
    </source>
</evidence>
<keyword evidence="2" id="KW-0812">Transmembrane</keyword>
<dbReference type="PANTHER" id="PTHR38043:SF1">
    <property type="entry name" value="PROTEIN HEMX"/>
    <property type="match status" value="1"/>
</dbReference>
<feature type="region of interest" description="Disordered" evidence="1">
    <location>
        <begin position="358"/>
        <end position="385"/>
    </location>
</feature>
<gene>
    <name evidence="3" type="ORF">SADO_11504</name>
</gene>